<evidence type="ECO:0000313" key="22">
    <source>
        <dbReference type="Proteomes" id="UP000077755"/>
    </source>
</evidence>
<evidence type="ECO:0000256" key="19">
    <source>
        <dbReference type="RuleBase" id="RU362060"/>
    </source>
</evidence>
<dbReference type="Gene3D" id="1.10.520.10">
    <property type="match status" value="1"/>
</dbReference>
<dbReference type="GO" id="GO:0006979">
    <property type="term" value="P:response to oxidative stress"/>
    <property type="evidence" value="ECO:0007669"/>
    <property type="project" value="UniProtKB-UniRule"/>
</dbReference>
<keyword evidence="9 16" id="KW-0106">Calcium</keyword>
<evidence type="ECO:0000256" key="12">
    <source>
        <dbReference type="ARBA" id="ARBA00023157"/>
    </source>
</evidence>
<dbReference type="InterPro" id="IPR019793">
    <property type="entry name" value="Peroxidases_heam-ligand_BS"/>
</dbReference>
<keyword evidence="10 19" id="KW-0560">Oxidoreductase</keyword>
<feature type="disulfide bond" evidence="18">
    <location>
        <begin position="75"/>
        <end position="80"/>
    </location>
</feature>
<keyword evidence="6 19" id="KW-0575">Peroxidase</keyword>
<dbReference type="KEGG" id="dcr:108207695"/>
<dbReference type="PROSITE" id="PS50873">
    <property type="entry name" value="PEROXIDASE_4"/>
    <property type="match status" value="1"/>
</dbReference>
<dbReference type="InterPro" id="IPR000823">
    <property type="entry name" value="Peroxidase_pln"/>
</dbReference>
<feature type="disulfide bond" evidence="18">
    <location>
        <begin position="128"/>
        <end position="329"/>
    </location>
</feature>
<evidence type="ECO:0000313" key="21">
    <source>
        <dbReference type="EMBL" id="WOG89095.1"/>
    </source>
</evidence>
<keyword evidence="5 19" id="KW-0964">Secreted</keyword>
<feature type="binding site" evidence="16">
    <location>
        <position position="83"/>
    </location>
    <ligand>
        <name>Ca(2+)</name>
        <dbReference type="ChEBI" id="CHEBI:29108"/>
        <label>1</label>
    </ligand>
</feature>
<dbReference type="PROSITE" id="PS00436">
    <property type="entry name" value="PEROXIDASE_2"/>
    <property type="match status" value="1"/>
</dbReference>
<feature type="binding site" evidence="16">
    <location>
        <position position="79"/>
    </location>
    <ligand>
        <name>Ca(2+)</name>
        <dbReference type="ChEBI" id="CHEBI:29108"/>
        <label>1</label>
    </ligand>
</feature>
<feature type="signal peptide" evidence="19">
    <location>
        <begin position="1"/>
        <end position="20"/>
    </location>
</feature>
<feature type="binding site" evidence="16">
    <location>
        <position position="81"/>
    </location>
    <ligand>
        <name>Ca(2+)</name>
        <dbReference type="ChEBI" id="CHEBI:29108"/>
        <label>1</label>
    </ligand>
</feature>
<feature type="domain" description="Plant heme peroxidase family profile" evidence="20">
    <location>
        <begin position="32"/>
        <end position="333"/>
    </location>
</feature>
<dbReference type="CDD" id="cd00693">
    <property type="entry name" value="secretory_peroxidase"/>
    <property type="match status" value="1"/>
</dbReference>
<evidence type="ECO:0000256" key="4">
    <source>
        <dbReference type="ARBA" id="ARBA00012313"/>
    </source>
</evidence>
<evidence type="ECO:0000256" key="15">
    <source>
        <dbReference type="PIRSR" id="PIRSR600823-2"/>
    </source>
</evidence>
<feature type="site" description="Transition state stabilizer" evidence="17">
    <location>
        <position position="69"/>
    </location>
</feature>
<feature type="disulfide bond" evidence="18">
    <location>
        <begin position="42"/>
        <end position="122"/>
    </location>
</feature>
<sequence>MRNSDTAMIVYLIVFTMCMAELKTTTAANTTTLKQNFYGKSCPAAERIVRRTVSDAIAQNPGIAAGLIRLYFHDCFVRGCDASLLLKSTPGNESEQDHGANGATLRGMEVIHKAKAKLEAQCPKTVSCADILAFAARDSTLRAGGFSYRLPSGRRDGTVSSIDEAGENLPPLGPDIATIFKSFSRKGMSMKEMTALLGAHSIGIVDCRFFSSRLYTFNNKPNSTDPSLDKKYASFLKRKCPQNSVSGGKVNLDVVTPNRLDSQYYKNLKKKMGVLGLDQQLETTPSTAKFVSNYSKFPEVWAADFAAAMIHLGSLGVLTGNEGEIRENCEVIN</sequence>
<reference evidence="21" key="1">
    <citation type="journal article" date="2016" name="Nat. Genet.">
        <title>A high-quality carrot genome assembly provides new insights into carotenoid accumulation and asterid genome evolution.</title>
        <authorList>
            <person name="Iorizzo M."/>
            <person name="Ellison S."/>
            <person name="Senalik D."/>
            <person name="Zeng P."/>
            <person name="Satapoomin P."/>
            <person name="Huang J."/>
            <person name="Bowman M."/>
            <person name="Iovene M."/>
            <person name="Sanseverino W."/>
            <person name="Cavagnaro P."/>
            <person name="Yildiz M."/>
            <person name="Macko-Podgorni A."/>
            <person name="Moranska E."/>
            <person name="Grzebelus E."/>
            <person name="Grzebelus D."/>
            <person name="Ashrafi H."/>
            <person name="Zheng Z."/>
            <person name="Cheng S."/>
            <person name="Spooner D."/>
            <person name="Van Deynze A."/>
            <person name="Simon P."/>
        </authorList>
    </citation>
    <scope>NUCLEOTIDE SEQUENCE</scope>
    <source>
        <tissue evidence="21">Leaf</tissue>
    </source>
</reference>
<keyword evidence="22" id="KW-1185">Reference proteome</keyword>
<dbReference type="Proteomes" id="UP000077755">
    <property type="component" value="Chromosome 2"/>
</dbReference>
<dbReference type="Gene3D" id="1.10.420.10">
    <property type="entry name" value="Peroxidase, domain 2"/>
    <property type="match status" value="1"/>
</dbReference>
<feature type="disulfide bond" evidence="18">
    <location>
        <begin position="207"/>
        <end position="240"/>
    </location>
</feature>
<dbReference type="GO" id="GO:0140825">
    <property type="term" value="F:lactoperoxidase activity"/>
    <property type="evidence" value="ECO:0007669"/>
    <property type="project" value="UniProtKB-EC"/>
</dbReference>
<feature type="binding site" evidence="16">
    <location>
        <position position="253"/>
    </location>
    <ligand>
        <name>Ca(2+)</name>
        <dbReference type="ChEBI" id="CHEBI:29108"/>
        <label>2</label>
    </ligand>
</feature>
<evidence type="ECO:0000259" key="20">
    <source>
        <dbReference type="PROSITE" id="PS50873"/>
    </source>
</evidence>
<protein>
    <recommendedName>
        <fullName evidence="4 19">Peroxidase</fullName>
        <ecNumber evidence="4 19">1.11.1.7</ecNumber>
    </recommendedName>
</protein>
<dbReference type="InterPro" id="IPR033905">
    <property type="entry name" value="Secretory_peroxidase"/>
</dbReference>
<dbReference type="EMBL" id="CP093344">
    <property type="protein sequence ID" value="WOG89095.1"/>
    <property type="molecule type" value="Genomic_DNA"/>
</dbReference>
<dbReference type="PANTHER" id="PTHR31517:SF84">
    <property type="entry name" value="PEROXIDASE"/>
    <property type="match status" value="1"/>
</dbReference>
<proteinExistence type="inferred from homology"/>
<evidence type="ECO:0000256" key="16">
    <source>
        <dbReference type="PIRSR" id="PIRSR600823-3"/>
    </source>
</evidence>
<organism evidence="21 22">
    <name type="scientific">Daucus carota subsp. sativus</name>
    <name type="common">Carrot</name>
    <dbReference type="NCBI Taxonomy" id="79200"/>
    <lineage>
        <taxon>Eukaryota</taxon>
        <taxon>Viridiplantae</taxon>
        <taxon>Streptophyta</taxon>
        <taxon>Embryophyta</taxon>
        <taxon>Tracheophyta</taxon>
        <taxon>Spermatophyta</taxon>
        <taxon>Magnoliopsida</taxon>
        <taxon>eudicotyledons</taxon>
        <taxon>Gunneridae</taxon>
        <taxon>Pentapetalae</taxon>
        <taxon>asterids</taxon>
        <taxon>campanulids</taxon>
        <taxon>Apiales</taxon>
        <taxon>Apiaceae</taxon>
        <taxon>Apioideae</taxon>
        <taxon>Scandiceae</taxon>
        <taxon>Daucinae</taxon>
        <taxon>Daucus</taxon>
        <taxon>Daucus sect. Daucus</taxon>
    </lineage>
</organism>
<dbReference type="EC" id="1.11.1.7" evidence="4 19"/>
<evidence type="ECO:0000256" key="3">
    <source>
        <dbReference type="ARBA" id="ARBA00006873"/>
    </source>
</evidence>
<keyword evidence="7 19" id="KW-0349">Heme</keyword>
<evidence type="ECO:0000256" key="5">
    <source>
        <dbReference type="ARBA" id="ARBA00022525"/>
    </source>
</evidence>
<evidence type="ECO:0000256" key="17">
    <source>
        <dbReference type="PIRSR" id="PIRSR600823-4"/>
    </source>
</evidence>
<feature type="binding site" description="axial binding residue" evidence="16">
    <location>
        <position position="200"/>
    </location>
    <ligand>
        <name>heme b</name>
        <dbReference type="ChEBI" id="CHEBI:60344"/>
    </ligand>
    <ligandPart>
        <name>Fe</name>
        <dbReference type="ChEBI" id="CHEBI:18248"/>
    </ligandPart>
</feature>
<dbReference type="FunFam" id="1.10.420.10:FF:000001">
    <property type="entry name" value="Peroxidase"/>
    <property type="match status" value="1"/>
</dbReference>
<feature type="binding site" evidence="16">
    <location>
        <position position="77"/>
    </location>
    <ligand>
        <name>Ca(2+)</name>
        <dbReference type="ChEBI" id="CHEBI:29108"/>
        <label>1</label>
    </ligand>
</feature>
<accession>A0AAF0WJ80</accession>
<dbReference type="GO" id="GO:0042744">
    <property type="term" value="P:hydrogen peroxide catabolic process"/>
    <property type="evidence" value="ECO:0007669"/>
    <property type="project" value="UniProtKB-KW"/>
</dbReference>
<comment type="cofactor">
    <cofactor evidence="16 19">
        <name>heme b</name>
        <dbReference type="ChEBI" id="CHEBI:60344"/>
    </cofactor>
    <text evidence="16 19">Binds 1 heme b (iron(II)-protoporphyrin IX) group per subunit.</text>
</comment>
<evidence type="ECO:0000256" key="1">
    <source>
        <dbReference type="ARBA" id="ARBA00000189"/>
    </source>
</evidence>
<dbReference type="InterPro" id="IPR010255">
    <property type="entry name" value="Haem_peroxidase_sf"/>
</dbReference>
<dbReference type="PRINTS" id="PR00461">
    <property type="entry name" value="PLPEROXIDASE"/>
</dbReference>
<evidence type="ECO:0000256" key="18">
    <source>
        <dbReference type="PIRSR" id="PIRSR600823-5"/>
    </source>
</evidence>
<evidence type="ECO:0000256" key="10">
    <source>
        <dbReference type="ARBA" id="ARBA00023002"/>
    </source>
</evidence>
<dbReference type="GO" id="GO:0046872">
    <property type="term" value="F:metal ion binding"/>
    <property type="evidence" value="ECO:0007669"/>
    <property type="project" value="UniProtKB-UniRule"/>
</dbReference>
<dbReference type="FunFam" id="1.10.520.10:FF:000008">
    <property type="entry name" value="Peroxidase"/>
    <property type="match status" value="1"/>
</dbReference>
<evidence type="ECO:0000256" key="7">
    <source>
        <dbReference type="ARBA" id="ARBA00022617"/>
    </source>
</evidence>
<feature type="binding site" evidence="16">
    <location>
        <position position="256"/>
    </location>
    <ligand>
        <name>Ca(2+)</name>
        <dbReference type="ChEBI" id="CHEBI:29108"/>
        <label>2</label>
    </ligand>
</feature>
<reference evidence="21" key="2">
    <citation type="submission" date="2022-03" db="EMBL/GenBank/DDBJ databases">
        <title>Draft title - Genomic analysis of global carrot germplasm unveils the trajectory of domestication and the origin of high carotenoid orange carrot.</title>
        <authorList>
            <person name="Iorizzo M."/>
            <person name="Ellison S."/>
            <person name="Senalik D."/>
            <person name="Macko-Podgorni A."/>
            <person name="Grzebelus D."/>
            <person name="Bostan H."/>
            <person name="Rolling W."/>
            <person name="Curaba J."/>
            <person name="Simon P."/>
        </authorList>
    </citation>
    <scope>NUCLEOTIDE SEQUENCE</scope>
    <source>
        <tissue evidence="21">Leaf</tissue>
    </source>
</reference>
<feature type="binding site" evidence="16">
    <location>
        <position position="74"/>
    </location>
    <ligand>
        <name>Ca(2+)</name>
        <dbReference type="ChEBI" id="CHEBI:29108"/>
        <label>1</label>
    </ligand>
</feature>
<dbReference type="GO" id="GO:0005576">
    <property type="term" value="C:extracellular region"/>
    <property type="evidence" value="ECO:0007669"/>
    <property type="project" value="UniProtKB-SubCell"/>
</dbReference>
<comment type="catalytic activity">
    <reaction evidence="1 19">
        <text>2 a phenolic donor + H2O2 = 2 a phenolic radical donor + 2 H2O</text>
        <dbReference type="Rhea" id="RHEA:56136"/>
        <dbReference type="ChEBI" id="CHEBI:15377"/>
        <dbReference type="ChEBI" id="CHEBI:16240"/>
        <dbReference type="ChEBI" id="CHEBI:139520"/>
        <dbReference type="ChEBI" id="CHEBI:139521"/>
        <dbReference type="EC" id="1.11.1.7"/>
    </reaction>
</comment>
<keyword evidence="8 16" id="KW-0479">Metal-binding</keyword>
<gene>
    <name evidence="21" type="ORF">DCAR_0208331</name>
</gene>
<dbReference type="GO" id="GO:0020037">
    <property type="term" value="F:heme binding"/>
    <property type="evidence" value="ECO:0007669"/>
    <property type="project" value="UniProtKB-UniRule"/>
</dbReference>
<comment type="similarity">
    <text evidence="3">Belongs to the peroxidase family. Ascorbate peroxidase subfamily.</text>
</comment>
<evidence type="ECO:0000256" key="13">
    <source>
        <dbReference type="ARBA" id="ARBA00023324"/>
    </source>
</evidence>
<keyword evidence="12 18" id="KW-1015">Disulfide bond</keyword>
<evidence type="ECO:0000256" key="9">
    <source>
        <dbReference type="ARBA" id="ARBA00022837"/>
    </source>
</evidence>
<comment type="subcellular location">
    <subcellularLocation>
        <location evidence="19">Secreted</location>
    </subcellularLocation>
</comment>
<dbReference type="PROSITE" id="PS00435">
    <property type="entry name" value="PEROXIDASE_1"/>
    <property type="match status" value="1"/>
</dbReference>
<comment type="similarity">
    <text evidence="19">Belongs to the peroxidase family. Classical plant (class III) peroxidase subfamily.</text>
</comment>
<feature type="active site" description="Proton acceptor" evidence="14">
    <location>
        <position position="73"/>
    </location>
</feature>
<feature type="binding site" evidence="15">
    <location>
        <position position="170"/>
    </location>
    <ligand>
        <name>substrate</name>
    </ligand>
</feature>
<feature type="binding site" evidence="16">
    <location>
        <position position="95"/>
    </location>
    <ligand>
        <name>Ca(2+)</name>
        <dbReference type="ChEBI" id="CHEBI:29108"/>
        <label>1</label>
    </ligand>
</feature>
<evidence type="ECO:0000256" key="11">
    <source>
        <dbReference type="ARBA" id="ARBA00023004"/>
    </source>
</evidence>
<name>A0AAF0WJ80_DAUCS</name>
<evidence type="ECO:0000256" key="6">
    <source>
        <dbReference type="ARBA" id="ARBA00022559"/>
    </source>
</evidence>
<evidence type="ECO:0000256" key="8">
    <source>
        <dbReference type="ARBA" id="ARBA00022723"/>
    </source>
</evidence>
<keyword evidence="19" id="KW-0732">Signal</keyword>
<evidence type="ECO:0000256" key="14">
    <source>
        <dbReference type="PIRSR" id="PIRSR600823-1"/>
    </source>
</evidence>
<feature type="chain" id="PRO_5041774682" description="Peroxidase" evidence="19">
    <location>
        <begin position="21"/>
        <end position="333"/>
    </location>
</feature>
<dbReference type="SUPFAM" id="SSF48113">
    <property type="entry name" value="Heme-dependent peroxidases"/>
    <property type="match status" value="1"/>
</dbReference>
<dbReference type="Pfam" id="PF00141">
    <property type="entry name" value="peroxidase"/>
    <property type="match status" value="1"/>
</dbReference>
<keyword evidence="13 19" id="KW-0376">Hydrogen peroxide</keyword>
<evidence type="ECO:0000256" key="2">
    <source>
        <dbReference type="ARBA" id="ARBA00002322"/>
    </source>
</evidence>
<comment type="function">
    <text evidence="2">Removal of H(2)O(2), oxidation of toxic reductants, biosynthesis and degradation of lignin, suberization, auxin catabolism, response to environmental stresses such as wounding, pathogen attack and oxidative stress. These functions might be dependent on each isozyme/isoform in each plant tissue.</text>
</comment>
<comment type="cofactor">
    <cofactor evidence="16 19">
        <name>Ca(2+)</name>
        <dbReference type="ChEBI" id="CHEBI:29108"/>
    </cofactor>
    <text evidence="16 19">Binds 2 calcium ions per subunit.</text>
</comment>
<dbReference type="AlphaFoldDB" id="A0AAF0WJ80"/>
<dbReference type="PRINTS" id="PR00458">
    <property type="entry name" value="PEROXIDASE"/>
</dbReference>
<dbReference type="PANTHER" id="PTHR31517">
    <property type="match status" value="1"/>
</dbReference>
<feature type="binding site" evidence="16">
    <location>
        <position position="261"/>
    </location>
    <ligand>
        <name>Ca(2+)</name>
        <dbReference type="ChEBI" id="CHEBI:29108"/>
        <label>2</label>
    </ligand>
</feature>
<keyword evidence="11 16" id="KW-0408">Iron</keyword>
<dbReference type="InterPro" id="IPR002016">
    <property type="entry name" value="Haem_peroxidase"/>
</dbReference>
<dbReference type="InterPro" id="IPR019794">
    <property type="entry name" value="Peroxidases_AS"/>
</dbReference>